<dbReference type="AlphaFoldDB" id="A0A0P1H052"/>
<name>A0A0P1H052_9RHOB</name>
<dbReference type="Proteomes" id="UP000051681">
    <property type="component" value="Unassembled WGS sequence"/>
</dbReference>
<feature type="compositionally biased region" description="Polar residues" evidence="1">
    <location>
        <begin position="26"/>
        <end position="36"/>
    </location>
</feature>
<evidence type="ECO:0000313" key="2">
    <source>
        <dbReference type="EMBL" id="CUH83045.1"/>
    </source>
</evidence>
<proteinExistence type="predicted"/>
<organism evidence="2 3">
    <name type="scientific">Thalassovita mediterranea</name>
    <dbReference type="NCBI Taxonomy" id="340021"/>
    <lineage>
        <taxon>Bacteria</taxon>
        <taxon>Pseudomonadati</taxon>
        <taxon>Pseudomonadota</taxon>
        <taxon>Alphaproteobacteria</taxon>
        <taxon>Rhodobacterales</taxon>
        <taxon>Roseobacteraceae</taxon>
        <taxon>Thalassovita</taxon>
    </lineage>
</organism>
<evidence type="ECO:0000256" key="1">
    <source>
        <dbReference type="SAM" id="MobiDB-lite"/>
    </source>
</evidence>
<reference evidence="2 3" key="1">
    <citation type="submission" date="2015-09" db="EMBL/GenBank/DDBJ databases">
        <authorList>
            <consortium name="Swine Surveillance"/>
        </authorList>
    </citation>
    <scope>NUCLEOTIDE SEQUENCE [LARGE SCALE GENOMIC DNA]</scope>
    <source>
        <strain evidence="2 3">CECT 8383</strain>
    </source>
</reference>
<protein>
    <submittedName>
        <fullName evidence="2">Uncharacterized protein</fullName>
    </submittedName>
</protein>
<accession>A0A0P1H052</accession>
<evidence type="ECO:0000313" key="3">
    <source>
        <dbReference type="Proteomes" id="UP000051681"/>
    </source>
</evidence>
<gene>
    <name evidence="2" type="ORF">TM5383_00227</name>
</gene>
<feature type="region of interest" description="Disordered" evidence="1">
    <location>
        <begin position="1"/>
        <end position="36"/>
    </location>
</feature>
<sequence>MTSLFQKYPRGTARMDRGADSPRPARQTNIHLEQET</sequence>
<keyword evidence="3" id="KW-1185">Reference proteome</keyword>
<dbReference type="EMBL" id="CYSF01000001">
    <property type="protein sequence ID" value="CUH83045.1"/>
    <property type="molecule type" value="Genomic_DNA"/>
</dbReference>